<dbReference type="Proteomes" id="UP000051888">
    <property type="component" value="Unassembled WGS sequence"/>
</dbReference>
<dbReference type="RefSeq" id="WP_055740118.1">
    <property type="nucleotide sequence ID" value="NZ_JAAIWL010000034.1"/>
</dbReference>
<evidence type="ECO:0000256" key="1">
    <source>
        <dbReference type="SAM" id="Phobius"/>
    </source>
</evidence>
<protein>
    <recommendedName>
        <fullName evidence="4">Photosynthesis system II assembly factor Ycf48/Hcf136-like domain-containing protein</fullName>
    </recommendedName>
</protein>
<reference evidence="2 3" key="1">
    <citation type="submission" date="2015-09" db="EMBL/GenBank/DDBJ databases">
        <title>Genome sequencing project for genomic taxonomy and phylogenomics of Bacillus-like bacteria.</title>
        <authorList>
            <person name="Liu B."/>
            <person name="Wang J."/>
            <person name="Zhu Y."/>
            <person name="Liu G."/>
            <person name="Chen Q."/>
            <person name="Chen Z."/>
            <person name="Lan J."/>
            <person name="Che J."/>
            <person name="Ge C."/>
            <person name="Shi H."/>
            <person name="Pan Z."/>
            <person name="Liu X."/>
        </authorList>
    </citation>
    <scope>NUCLEOTIDE SEQUENCE [LARGE SCALE GENOMIC DNA]</scope>
    <source>
        <strain evidence="2 3">LMG 18435</strain>
    </source>
</reference>
<gene>
    <name evidence="2" type="ORF">AN964_13155</name>
</gene>
<dbReference type="CDD" id="cd15482">
    <property type="entry name" value="Sialidase_non-viral"/>
    <property type="match status" value="1"/>
</dbReference>
<evidence type="ECO:0008006" key="4">
    <source>
        <dbReference type="Google" id="ProtNLM"/>
    </source>
</evidence>
<keyword evidence="1" id="KW-1133">Transmembrane helix</keyword>
<sequence>MNDSMKELEKRIKNSWETIDLSEAAQQAILYNIKMHQNTGLNKFRKVKLYSVLYGLGLAAVMFVTFILINPLLHKHQNVQPNPTVQKDPVVNEAHPPKVKEALKPEYYFPQRFTDKDTVFINDNMGWKIVHGEAGGMHKEAATIFQTKDGGKTWENIFNIDGQKNSNLLSGYKMGITFINNKQGWISIVLDPDPKSPYLIKTTDGGKTWSIQYLPIPNQFDQELRQITRPVFFSSTDGMVPIVSEIGGTGKLLYMEITHDAGKTWIPIVEQSSGNISWDFSDPHNGKVTYKNKKWETPDLGETWQSK</sequence>
<organism evidence="2 3">
    <name type="scientific">Heyndrickxia shackletonii</name>
    <dbReference type="NCBI Taxonomy" id="157838"/>
    <lineage>
        <taxon>Bacteria</taxon>
        <taxon>Bacillati</taxon>
        <taxon>Bacillota</taxon>
        <taxon>Bacilli</taxon>
        <taxon>Bacillales</taxon>
        <taxon>Bacillaceae</taxon>
        <taxon>Heyndrickxia</taxon>
    </lineage>
</organism>
<dbReference type="SUPFAM" id="SSF110296">
    <property type="entry name" value="Oligoxyloglucan reducing end-specific cellobiohydrolase"/>
    <property type="match status" value="1"/>
</dbReference>
<name>A0A0Q3WXM3_9BACI</name>
<dbReference type="AlphaFoldDB" id="A0A0Q3WXM3"/>
<comment type="caution">
    <text evidence="2">The sequence shown here is derived from an EMBL/GenBank/DDBJ whole genome shotgun (WGS) entry which is preliminary data.</text>
</comment>
<dbReference type="OrthoDB" id="47917at2"/>
<keyword evidence="1" id="KW-0472">Membrane</keyword>
<keyword evidence="1" id="KW-0812">Transmembrane</keyword>
<accession>A0A0Q3WXM3</accession>
<feature type="transmembrane region" description="Helical" evidence="1">
    <location>
        <begin position="52"/>
        <end position="73"/>
    </location>
</feature>
<proteinExistence type="predicted"/>
<dbReference type="STRING" id="157838.AN964_13155"/>
<dbReference type="PATRIC" id="fig|157838.3.peg.2920"/>
<dbReference type="Gene3D" id="2.120.10.10">
    <property type="match status" value="1"/>
</dbReference>
<evidence type="ECO:0000313" key="3">
    <source>
        <dbReference type="Proteomes" id="UP000051888"/>
    </source>
</evidence>
<evidence type="ECO:0000313" key="2">
    <source>
        <dbReference type="EMBL" id="KQL54348.1"/>
    </source>
</evidence>
<keyword evidence="3" id="KW-1185">Reference proteome</keyword>
<dbReference type="EMBL" id="LJJC01000004">
    <property type="protein sequence ID" value="KQL54348.1"/>
    <property type="molecule type" value="Genomic_DNA"/>
</dbReference>